<evidence type="ECO:0000256" key="1">
    <source>
        <dbReference type="ARBA" id="ARBA00004651"/>
    </source>
</evidence>
<dbReference type="AlphaFoldDB" id="A0A345NKL2"/>
<keyword evidence="5 7" id="KW-1133">Transmembrane helix</keyword>
<evidence type="ECO:0000256" key="7">
    <source>
        <dbReference type="RuleBase" id="RU363032"/>
    </source>
</evidence>
<dbReference type="InterPro" id="IPR051393">
    <property type="entry name" value="ABC_transporter_permease"/>
</dbReference>
<feature type="transmembrane region" description="Helical" evidence="7">
    <location>
        <begin position="138"/>
        <end position="159"/>
    </location>
</feature>
<dbReference type="InterPro" id="IPR000515">
    <property type="entry name" value="MetI-like"/>
</dbReference>
<dbReference type="SUPFAM" id="SSF161098">
    <property type="entry name" value="MetI-like"/>
    <property type="match status" value="1"/>
</dbReference>
<keyword evidence="11" id="KW-1185">Reference proteome</keyword>
<feature type="transmembrane region" description="Helical" evidence="7">
    <location>
        <begin position="104"/>
        <end position="126"/>
    </location>
</feature>
<dbReference type="OrthoDB" id="4790574at2"/>
<evidence type="ECO:0000313" key="11">
    <source>
        <dbReference type="Proteomes" id="UP000253790"/>
    </source>
</evidence>
<evidence type="ECO:0000259" key="9">
    <source>
        <dbReference type="PROSITE" id="PS50928"/>
    </source>
</evidence>
<dbReference type="InterPro" id="IPR035906">
    <property type="entry name" value="MetI-like_sf"/>
</dbReference>
<reference evidence="10 11" key="1">
    <citation type="submission" date="2018-07" db="EMBL/GenBank/DDBJ databases">
        <title>Complete genome sequencing of Ornithinimicrobium sp. AMA3305.</title>
        <authorList>
            <person name="Bae J.-W."/>
        </authorList>
    </citation>
    <scope>NUCLEOTIDE SEQUENCE [LARGE SCALE GENOMIC DNA]</scope>
    <source>
        <strain evidence="10 11">AMA3305</strain>
    </source>
</reference>
<feature type="region of interest" description="Disordered" evidence="8">
    <location>
        <begin position="1"/>
        <end position="33"/>
    </location>
</feature>
<keyword evidence="4 7" id="KW-0812">Transmembrane</keyword>
<evidence type="ECO:0000256" key="3">
    <source>
        <dbReference type="ARBA" id="ARBA00022475"/>
    </source>
</evidence>
<dbReference type="PANTHER" id="PTHR30193">
    <property type="entry name" value="ABC TRANSPORTER PERMEASE PROTEIN"/>
    <property type="match status" value="1"/>
</dbReference>
<feature type="transmembrane region" description="Helical" evidence="7">
    <location>
        <begin position="191"/>
        <end position="213"/>
    </location>
</feature>
<evidence type="ECO:0000256" key="6">
    <source>
        <dbReference type="ARBA" id="ARBA00023136"/>
    </source>
</evidence>
<protein>
    <submittedName>
        <fullName evidence="10">Sugar ABC transporter permease</fullName>
    </submittedName>
</protein>
<feature type="compositionally biased region" description="Polar residues" evidence="8">
    <location>
        <begin position="1"/>
        <end position="10"/>
    </location>
</feature>
<dbReference type="Pfam" id="PF00528">
    <property type="entry name" value="BPD_transp_1"/>
    <property type="match status" value="1"/>
</dbReference>
<proteinExistence type="inferred from homology"/>
<feature type="domain" description="ABC transmembrane type-1" evidence="9">
    <location>
        <begin position="100"/>
        <end position="317"/>
    </location>
</feature>
<dbReference type="KEGG" id="orn:DV701_05030"/>
<comment type="subcellular location">
    <subcellularLocation>
        <location evidence="1 7">Cell membrane</location>
        <topology evidence="1 7">Multi-pass membrane protein</topology>
    </subcellularLocation>
</comment>
<dbReference type="Gene3D" id="1.10.3720.10">
    <property type="entry name" value="MetI-like"/>
    <property type="match status" value="1"/>
</dbReference>
<dbReference type="PANTHER" id="PTHR30193:SF1">
    <property type="entry name" value="ABC TRANSPORTER PERMEASE PROTEIN YESP-RELATED"/>
    <property type="match status" value="1"/>
</dbReference>
<dbReference type="SUPFAM" id="SSF160964">
    <property type="entry name" value="MalF N-terminal region-like"/>
    <property type="match status" value="1"/>
</dbReference>
<organism evidence="10 11">
    <name type="scientific">Ornithinimicrobium avium</name>
    <dbReference type="NCBI Taxonomy" id="2283195"/>
    <lineage>
        <taxon>Bacteria</taxon>
        <taxon>Bacillati</taxon>
        <taxon>Actinomycetota</taxon>
        <taxon>Actinomycetes</taxon>
        <taxon>Micrococcales</taxon>
        <taxon>Ornithinimicrobiaceae</taxon>
        <taxon>Ornithinimicrobium</taxon>
    </lineage>
</organism>
<dbReference type="Proteomes" id="UP000253790">
    <property type="component" value="Chromosome"/>
</dbReference>
<dbReference type="RefSeq" id="WP_114927335.1">
    <property type="nucleotide sequence ID" value="NZ_CP031229.1"/>
</dbReference>
<evidence type="ECO:0000313" key="10">
    <source>
        <dbReference type="EMBL" id="AXH95570.1"/>
    </source>
</evidence>
<dbReference type="EMBL" id="CP031229">
    <property type="protein sequence ID" value="AXH95570.1"/>
    <property type="molecule type" value="Genomic_DNA"/>
</dbReference>
<dbReference type="GO" id="GO:0055085">
    <property type="term" value="P:transmembrane transport"/>
    <property type="evidence" value="ECO:0007669"/>
    <property type="project" value="InterPro"/>
</dbReference>
<keyword evidence="6 7" id="KW-0472">Membrane</keyword>
<feature type="transmembrane region" description="Helical" evidence="7">
    <location>
        <begin position="233"/>
        <end position="256"/>
    </location>
</feature>
<evidence type="ECO:0000256" key="8">
    <source>
        <dbReference type="SAM" id="MobiDB-lite"/>
    </source>
</evidence>
<accession>A0A345NKL2</accession>
<feature type="transmembrane region" description="Helical" evidence="7">
    <location>
        <begin position="301"/>
        <end position="320"/>
    </location>
</feature>
<gene>
    <name evidence="10" type="ORF">DV701_05030</name>
</gene>
<keyword evidence="3" id="KW-1003">Cell membrane</keyword>
<dbReference type="GO" id="GO:0005886">
    <property type="term" value="C:plasma membrane"/>
    <property type="evidence" value="ECO:0007669"/>
    <property type="project" value="UniProtKB-SubCell"/>
</dbReference>
<sequence length="332" mass="36719">MTSAQDTRAGTTLPPGTEGDRPAQGARKQSWRDGVRRGDWRPALLFLSPWVVGFTVFTAWPVIYTGYLSLTDYDVLTAPSFVGLENYQRLVQDQDALRAMNNTMVYTVLQVPLYVVFSLMLALLLNQVVGRTAGIFRTVFFLPSMTPPVATGVLLLLLFNGQDGLLNEVLAWFGINGPNWTTDPFWIKPGLVLMSLLSVGGSVIILFAALRGVPQDLYDAAFVDGAGFWRRTWHVTIPMISGALFFVVVVNTIAALQSFTEAYTAFFGVGNTTYSNEAAELYAIHVFRQAFEFLHMGYASALAWLLFLVIMVITAVQVVVSRRLVFYEGGAR</sequence>
<evidence type="ECO:0000256" key="5">
    <source>
        <dbReference type="ARBA" id="ARBA00022989"/>
    </source>
</evidence>
<dbReference type="PROSITE" id="PS50928">
    <property type="entry name" value="ABC_TM1"/>
    <property type="match status" value="1"/>
</dbReference>
<keyword evidence="2 7" id="KW-0813">Transport</keyword>
<evidence type="ECO:0000256" key="4">
    <source>
        <dbReference type="ARBA" id="ARBA00022692"/>
    </source>
</evidence>
<feature type="transmembrane region" description="Helical" evidence="7">
    <location>
        <begin position="43"/>
        <end position="63"/>
    </location>
</feature>
<evidence type="ECO:0000256" key="2">
    <source>
        <dbReference type="ARBA" id="ARBA00022448"/>
    </source>
</evidence>
<dbReference type="CDD" id="cd06261">
    <property type="entry name" value="TM_PBP2"/>
    <property type="match status" value="1"/>
</dbReference>
<comment type="similarity">
    <text evidence="7">Belongs to the binding-protein-dependent transport system permease family.</text>
</comment>
<name>A0A345NKL2_9MICO</name>